<keyword evidence="3" id="KW-1185">Reference proteome</keyword>
<gene>
    <name evidence="2" type="ORF">J2Z21_006508</name>
</gene>
<evidence type="ECO:0000256" key="1">
    <source>
        <dbReference type="SAM" id="MobiDB-lite"/>
    </source>
</evidence>
<dbReference type="Proteomes" id="UP001519309">
    <property type="component" value="Unassembled WGS sequence"/>
</dbReference>
<accession>A0ABS4M1H6</accession>
<comment type="caution">
    <text evidence="2">The sequence shown here is derived from an EMBL/GenBank/DDBJ whole genome shotgun (WGS) entry which is preliminary data.</text>
</comment>
<name>A0ABS4M1H6_9ACTN</name>
<dbReference type="EMBL" id="JAGGLP010000016">
    <property type="protein sequence ID" value="MBP2053515.1"/>
    <property type="molecule type" value="Genomic_DNA"/>
</dbReference>
<reference evidence="2 3" key="1">
    <citation type="submission" date="2021-03" db="EMBL/GenBank/DDBJ databases">
        <title>Genomic Encyclopedia of Type Strains, Phase IV (KMG-IV): sequencing the most valuable type-strain genomes for metagenomic binning, comparative biology and taxonomic classification.</title>
        <authorList>
            <person name="Goeker M."/>
        </authorList>
    </citation>
    <scope>NUCLEOTIDE SEQUENCE [LARGE SCALE GENOMIC DNA]</scope>
    <source>
        <strain evidence="2 3">DSM 40499</strain>
    </source>
</reference>
<feature type="region of interest" description="Disordered" evidence="1">
    <location>
        <begin position="18"/>
        <end position="70"/>
    </location>
</feature>
<feature type="compositionally biased region" description="Basic and acidic residues" evidence="1">
    <location>
        <begin position="32"/>
        <end position="42"/>
    </location>
</feature>
<protein>
    <submittedName>
        <fullName evidence="2">Phage tail tape-measure protein</fullName>
    </submittedName>
</protein>
<proteinExistence type="predicted"/>
<evidence type="ECO:0000313" key="2">
    <source>
        <dbReference type="EMBL" id="MBP2053515.1"/>
    </source>
</evidence>
<sequence length="70" mass="7491">MGMKDKSAAVAVIGVVSANAGEGLGDATTARAFRDDRLRRPEGSVTRPARRPHAHPASCPRGRRRAPFPR</sequence>
<feature type="compositionally biased region" description="Basic residues" evidence="1">
    <location>
        <begin position="61"/>
        <end position="70"/>
    </location>
</feature>
<organism evidence="2 3">
    <name type="scientific">Streptomyces griseochromogenes</name>
    <dbReference type="NCBI Taxonomy" id="68214"/>
    <lineage>
        <taxon>Bacteria</taxon>
        <taxon>Bacillati</taxon>
        <taxon>Actinomycetota</taxon>
        <taxon>Actinomycetes</taxon>
        <taxon>Kitasatosporales</taxon>
        <taxon>Streptomycetaceae</taxon>
        <taxon>Streptomyces</taxon>
    </lineage>
</organism>
<evidence type="ECO:0000313" key="3">
    <source>
        <dbReference type="Proteomes" id="UP001519309"/>
    </source>
</evidence>